<feature type="compositionally biased region" description="Basic and acidic residues" evidence="4">
    <location>
        <begin position="12"/>
        <end position="25"/>
    </location>
</feature>
<evidence type="ECO:0000313" key="6">
    <source>
        <dbReference type="Proteomes" id="UP000050795"/>
    </source>
</evidence>
<dbReference type="PANTHER" id="PTHR21680">
    <property type="entry name" value="COILED-COIL DOMAIN-CONTAINING PROTEIN 124"/>
    <property type="match status" value="1"/>
</dbReference>
<proteinExistence type="inferred from homology"/>
<evidence type="ECO:0000313" key="7">
    <source>
        <dbReference type="WBParaSite" id="TREG1_81680.1"/>
    </source>
</evidence>
<dbReference type="GO" id="GO:0005634">
    <property type="term" value="C:nucleus"/>
    <property type="evidence" value="ECO:0007669"/>
    <property type="project" value="TreeGrafter"/>
</dbReference>
<feature type="domain" description="Coiled-coil" evidence="5">
    <location>
        <begin position="129"/>
        <end position="211"/>
    </location>
</feature>
<evidence type="ECO:0000259" key="5">
    <source>
        <dbReference type="Pfam" id="PF06244"/>
    </source>
</evidence>
<dbReference type="InterPro" id="IPR054414">
    <property type="entry name" value="Ccdc124/Oxs1_C"/>
</dbReference>
<dbReference type="PANTHER" id="PTHR21680:SF0">
    <property type="entry name" value="COILED-COIL DOMAIN-CONTAINING PROTEIN 124"/>
    <property type="match status" value="1"/>
</dbReference>
<dbReference type="Proteomes" id="UP000050795">
    <property type="component" value="Unassembled WGS sequence"/>
</dbReference>
<dbReference type="GO" id="GO:0030496">
    <property type="term" value="C:midbody"/>
    <property type="evidence" value="ECO:0007669"/>
    <property type="project" value="UniProtKB-SubCell"/>
</dbReference>
<evidence type="ECO:0000256" key="4">
    <source>
        <dbReference type="SAM" id="MobiDB-lite"/>
    </source>
</evidence>
<dbReference type="WBParaSite" id="TREG1_81680.1">
    <property type="protein sequence ID" value="TREG1_81680.1"/>
    <property type="gene ID" value="TREG1_81680"/>
</dbReference>
<reference evidence="7" key="2">
    <citation type="submission" date="2023-11" db="UniProtKB">
        <authorList>
            <consortium name="WormBaseParasite"/>
        </authorList>
    </citation>
    <scope>IDENTIFICATION</scope>
</reference>
<feature type="region of interest" description="Disordered" evidence="4">
    <location>
        <begin position="109"/>
        <end position="138"/>
    </location>
</feature>
<keyword evidence="3" id="KW-0175">Coiled coil</keyword>
<dbReference type="GO" id="GO:0003713">
    <property type="term" value="F:transcription coactivator activity"/>
    <property type="evidence" value="ECO:0007669"/>
    <property type="project" value="TreeGrafter"/>
</dbReference>
<comment type="similarity">
    <text evidence="2">Belongs to the CCDC124 family.</text>
</comment>
<evidence type="ECO:0000256" key="2">
    <source>
        <dbReference type="ARBA" id="ARBA00008296"/>
    </source>
</evidence>
<keyword evidence="6" id="KW-1185">Reference proteome</keyword>
<organism evidence="6 7">
    <name type="scientific">Trichobilharzia regenti</name>
    <name type="common">Nasal bird schistosome</name>
    <dbReference type="NCBI Taxonomy" id="157069"/>
    <lineage>
        <taxon>Eukaryota</taxon>
        <taxon>Metazoa</taxon>
        <taxon>Spiralia</taxon>
        <taxon>Lophotrochozoa</taxon>
        <taxon>Platyhelminthes</taxon>
        <taxon>Trematoda</taxon>
        <taxon>Digenea</taxon>
        <taxon>Strigeidida</taxon>
        <taxon>Schistosomatoidea</taxon>
        <taxon>Schistosomatidae</taxon>
        <taxon>Trichobilharzia</taxon>
    </lineage>
</organism>
<dbReference type="GO" id="GO:0006366">
    <property type="term" value="P:transcription by RNA polymerase II"/>
    <property type="evidence" value="ECO:0007669"/>
    <property type="project" value="TreeGrafter"/>
</dbReference>
<comment type="subcellular location">
    <subcellularLocation>
        <location evidence="1">Midbody</location>
    </subcellularLocation>
</comment>
<name>A0AA85KDV1_TRIRE</name>
<protein>
    <recommendedName>
        <fullName evidence="5">Coiled-coil domain-containing protein</fullName>
    </recommendedName>
</protein>
<evidence type="ECO:0000256" key="1">
    <source>
        <dbReference type="ARBA" id="ARBA00004214"/>
    </source>
</evidence>
<reference evidence="6" key="1">
    <citation type="submission" date="2022-06" db="EMBL/GenBank/DDBJ databases">
        <authorList>
            <person name="Berger JAMES D."/>
            <person name="Berger JAMES D."/>
        </authorList>
    </citation>
    <scope>NUCLEOTIDE SEQUENCE [LARGE SCALE GENOMIC DNA]</scope>
</reference>
<dbReference type="SUPFAM" id="SSF47095">
    <property type="entry name" value="HMG-box"/>
    <property type="match status" value="1"/>
</dbReference>
<dbReference type="AlphaFoldDB" id="A0AA85KDV1"/>
<accession>A0AA85KDV1</accession>
<sequence>MPKKLGTCPKAVEARERRAEKKREERAQIIKKAEDEYWKDDDKLLSRKQQRKEEKDSKRQELLEKKKEKEKLYNEELATFKSAKSTANKEQPSKLTQAQIAAAREKLESQLSALNQTSQKSEPEELIANPNRIETEDLEARTVEEAISILSLGNEGDTDKHPEKRLKAAYQAFEERMMPQLKAENPSMRHSQLKQLIFKMFQTSPENPKNQQNASCYNAK</sequence>
<feature type="region of interest" description="Disordered" evidence="4">
    <location>
        <begin position="1"/>
        <end position="25"/>
    </location>
</feature>
<feature type="region of interest" description="Disordered" evidence="4">
    <location>
        <begin position="80"/>
        <end position="99"/>
    </location>
</feature>
<dbReference type="Pfam" id="PF06244">
    <property type="entry name" value="Ccdc124"/>
    <property type="match status" value="1"/>
</dbReference>
<dbReference type="InterPro" id="IPR010422">
    <property type="entry name" value="Ccdc124/Oxs1"/>
</dbReference>
<dbReference type="InterPro" id="IPR036910">
    <property type="entry name" value="HMG_box_dom_sf"/>
</dbReference>
<evidence type="ECO:0000256" key="3">
    <source>
        <dbReference type="ARBA" id="ARBA00023054"/>
    </source>
</evidence>
<feature type="compositionally biased region" description="Polar residues" evidence="4">
    <location>
        <begin position="109"/>
        <end position="120"/>
    </location>
</feature>
<feature type="region of interest" description="Disordered" evidence="4">
    <location>
        <begin position="40"/>
        <end position="67"/>
    </location>
</feature>
<feature type="compositionally biased region" description="Polar residues" evidence="4">
    <location>
        <begin position="82"/>
        <end position="99"/>
    </location>
</feature>